<gene>
    <name evidence="1" type="ORF">ENKO_43440</name>
</gene>
<geneLocation type="plasmid" evidence="1 2">
    <name>pENKO-1</name>
</geneLocation>
<proteinExistence type="predicted"/>
<name>A0AA86M982_9ENTR</name>
<evidence type="ECO:0000313" key="1">
    <source>
        <dbReference type="EMBL" id="BCU57750.1"/>
    </source>
</evidence>
<evidence type="ECO:0000313" key="2">
    <source>
        <dbReference type="Proteomes" id="UP000682928"/>
    </source>
</evidence>
<accession>A0AA86M982</accession>
<dbReference type="AlphaFoldDB" id="A0AA86M982"/>
<organism evidence="1 2">
    <name type="scientific">Enterobacter kobei</name>
    <dbReference type="NCBI Taxonomy" id="208224"/>
    <lineage>
        <taxon>Bacteria</taxon>
        <taxon>Pseudomonadati</taxon>
        <taxon>Pseudomonadota</taxon>
        <taxon>Gammaproteobacteria</taxon>
        <taxon>Enterobacterales</taxon>
        <taxon>Enterobacteriaceae</taxon>
        <taxon>Enterobacter</taxon>
        <taxon>Enterobacter cloacae complex</taxon>
    </lineage>
</organism>
<protein>
    <submittedName>
        <fullName evidence="1">Uncharacterized protein</fullName>
    </submittedName>
</protein>
<keyword evidence="1" id="KW-0614">Plasmid</keyword>
<dbReference type="Proteomes" id="UP000682928">
    <property type="component" value="Plasmid pENKO-1"/>
</dbReference>
<dbReference type="RefSeq" id="WP_157844785.1">
    <property type="nucleotide sequence ID" value="NZ_AP024591.1"/>
</dbReference>
<sequence>MADNIIIDEKELVTLVEVPLDIIDPNHRSITPEMRRKILAQRFRNQL</sequence>
<reference evidence="1" key="1">
    <citation type="submission" date="2021-04" db="EMBL/GenBank/DDBJ databases">
        <title>Difference and commonality of drug resistance evolution in various bacteria. and drug sensitivity profiles.</title>
        <authorList>
            <person name="Maeda T."/>
            <person name="Shibai A."/>
            <person name="Kawada K."/>
            <person name="Kotani H."/>
            <person name="Tarusawa Y."/>
            <person name="Tanabe K."/>
            <person name="Furusawa C."/>
        </authorList>
    </citation>
    <scope>NUCLEOTIDE SEQUENCE</scope>
    <source>
        <strain evidence="1">JCM 8580</strain>
        <plasmid evidence="1">pENKO-1</plasmid>
    </source>
</reference>
<dbReference type="EMBL" id="AP024591">
    <property type="protein sequence ID" value="BCU57750.1"/>
    <property type="molecule type" value="Genomic_DNA"/>
</dbReference>